<organism evidence="1 2">
    <name type="scientific">Streptomyces paludis</name>
    <dbReference type="NCBI Taxonomy" id="2282738"/>
    <lineage>
        <taxon>Bacteria</taxon>
        <taxon>Bacillati</taxon>
        <taxon>Actinomycetota</taxon>
        <taxon>Actinomycetes</taxon>
        <taxon>Kitasatosporales</taxon>
        <taxon>Streptomycetaceae</taxon>
        <taxon>Streptomyces</taxon>
    </lineage>
</organism>
<dbReference type="Pfam" id="PF00494">
    <property type="entry name" value="SQS_PSY"/>
    <property type="match status" value="1"/>
</dbReference>
<reference evidence="2" key="1">
    <citation type="submission" date="2018-07" db="EMBL/GenBank/DDBJ databases">
        <authorList>
            <person name="Zhao J."/>
        </authorList>
    </citation>
    <scope>NUCLEOTIDE SEQUENCE [LARGE SCALE GENOMIC DNA]</scope>
    <source>
        <strain evidence="2">GSSD-12</strain>
    </source>
</reference>
<dbReference type="OrthoDB" id="3535892at2"/>
<evidence type="ECO:0000313" key="2">
    <source>
        <dbReference type="Proteomes" id="UP000253868"/>
    </source>
</evidence>
<name>A0A345HZM2_9ACTN</name>
<dbReference type="AlphaFoldDB" id="A0A345HZM2"/>
<dbReference type="InterPro" id="IPR002060">
    <property type="entry name" value="Squ/phyt_synthse"/>
</dbReference>
<dbReference type="KEGG" id="spad:DVK44_35380"/>
<dbReference type="InterPro" id="IPR008949">
    <property type="entry name" value="Isoprenoid_synthase_dom_sf"/>
</dbReference>
<dbReference type="Gene3D" id="1.10.600.10">
    <property type="entry name" value="Farnesyl Diphosphate Synthase"/>
    <property type="match status" value="1"/>
</dbReference>
<sequence length="310" mass="33767">MNGWRRGLTLAGVAEPRLRESYTRQARQLARYAPAQYAAVRLLLPPETAVHVVAAVSFMHTCDEILDQDGRAPVEVRAARFAAYETRVRRALDSPRAPVGALAPLRHTTRAHPRLAGLVDDFLRAAPADLYFTGFAGEPEFAAYVEDYAVPGLMLMGGVLGGPDESPERLRESIRLVTKPIQRIDFLTDLHEDLLVGRLCLPRSDLLDCGVTPDDLRHGRATARVRALLARTAAKCWSELAAARPALAGIPPLYAPMVAAQLDVYAHLLHQAQARGPRLLQGGVRPRIPAAAAILLRHRRTVSGEIASSG</sequence>
<dbReference type="RefSeq" id="WP_114664686.1">
    <property type="nucleotide sequence ID" value="NZ_CP031194.1"/>
</dbReference>
<proteinExistence type="predicted"/>
<dbReference type="Proteomes" id="UP000253868">
    <property type="component" value="Chromosome"/>
</dbReference>
<dbReference type="SUPFAM" id="SSF48576">
    <property type="entry name" value="Terpenoid synthases"/>
    <property type="match status" value="1"/>
</dbReference>
<accession>A0A345HZM2</accession>
<keyword evidence="2" id="KW-1185">Reference proteome</keyword>
<gene>
    <name evidence="1" type="ORF">DVK44_35380</name>
</gene>
<dbReference type="PANTHER" id="PTHR31480">
    <property type="entry name" value="BIFUNCTIONAL LYCOPENE CYCLASE/PHYTOENE SYNTHASE"/>
    <property type="match status" value="1"/>
</dbReference>
<protein>
    <submittedName>
        <fullName evidence="1">Phytoene/squalene synthetase</fullName>
    </submittedName>
</protein>
<evidence type="ECO:0000313" key="1">
    <source>
        <dbReference type="EMBL" id="AXG82146.1"/>
    </source>
</evidence>
<dbReference type="GO" id="GO:0016765">
    <property type="term" value="F:transferase activity, transferring alkyl or aryl (other than methyl) groups"/>
    <property type="evidence" value="ECO:0007669"/>
    <property type="project" value="UniProtKB-ARBA"/>
</dbReference>
<dbReference type="EMBL" id="CP031194">
    <property type="protein sequence ID" value="AXG82146.1"/>
    <property type="molecule type" value="Genomic_DNA"/>
</dbReference>